<feature type="binding site" evidence="3">
    <location>
        <begin position="98"/>
        <end position="101"/>
    </location>
    <ligand>
        <name>substrate</name>
    </ligand>
</feature>
<keyword evidence="2 3" id="KW-0413">Isomerase</keyword>
<gene>
    <name evidence="3" type="primary">rpiA</name>
    <name evidence="4" type="ORF">ALQ28_04161</name>
</gene>
<feature type="active site" description="Proton acceptor" evidence="3">
    <location>
        <position position="173"/>
    </location>
</feature>
<dbReference type="InterPro" id="IPR020672">
    <property type="entry name" value="Ribose5P_isomerase_typA_subgr"/>
</dbReference>
<dbReference type="PANTHER" id="PTHR11934">
    <property type="entry name" value="RIBOSE-5-PHOSPHATE ISOMERASE"/>
    <property type="match status" value="1"/>
</dbReference>
<accession>A0A0P9TTR4</accession>
<dbReference type="UniPathway" id="UPA00115">
    <property type="reaction ID" value="UER00412"/>
</dbReference>
<evidence type="ECO:0000256" key="2">
    <source>
        <dbReference type="ARBA" id="ARBA00023235"/>
    </source>
</evidence>
<dbReference type="EC" id="5.3.1.6" evidence="3"/>
<dbReference type="NCBIfam" id="TIGR00021">
    <property type="entry name" value="rpiA"/>
    <property type="match status" value="1"/>
</dbReference>
<organism evidence="4 5">
    <name type="scientific">Pseudomonas syringae pv. delphinii</name>
    <dbReference type="NCBI Taxonomy" id="192088"/>
    <lineage>
        <taxon>Bacteria</taxon>
        <taxon>Pseudomonadati</taxon>
        <taxon>Pseudomonadota</taxon>
        <taxon>Gammaproteobacteria</taxon>
        <taxon>Pseudomonadales</taxon>
        <taxon>Pseudomonadaceae</taxon>
        <taxon>Pseudomonas</taxon>
    </lineage>
</organism>
<dbReference type="InterPro" id="IPR004788">
    <property type="entry name" value="Ribose5P_isomerase_type_A"/>
</dbReference>
<comment type="catalytic activity">
    <reaction evidence="1 3">
        <text>aldehydo-D-ribose 5-phosphate = D-ribulose 5-phosphate</text>
        <dbReference type="Rhea" id="RHEA:14657"/>
        <dbReference type="ChEBI" id="CHEBI:58121"/>
        <dbReference type="ChEBI" id="CHEBI:58273"/>
        <dbReference type="EC" id="5.3.1.6"/>
    </reaction>
</comment>
<comment type="pathway">
    <text evidence="3">Carbohydrate degradation; pentose phosphate pathway; D-ribose 5-phosphate from D-ribulose 5-phosphate (non-oxidative stage): step 1/1.</text>
</comment>
<feature type="binding site" evidence="3">
    <location>
        <begin position="164"/>
        <end position="167"/>
    </location>
    <ligand>
        <name>substrate</name>
    </ligand>
</feature>
<feature type="binding site" evidence="3">
    <location>
        <position position="191"/>
    </location>
    <ligand>
        <name>substrate</name>
    </ligand>
</feature>
<dbReference type="FunFam" id="3.30.70.260:FF:000004">
    <property type="entry name" value="Ribose-5-phosphate isomerase A"/>
    <property type="match status" value="1"/>
</dbReference>
<comment type="similarity">
    <text evidence="3">Belongs to the ribose 5-phosphate isomerase family.</text>
</comment>
<dbReference type="NCBIfam" id="NF001924">
    <property type="entry name" value="PRK00702.1"/>
    <property type="match status" value="1"/>
</dbReference>
<evidence type="ECO:0000256" key="1">
    <source>
        <dbReference type="ARBA" id="ARBA00001713"/>
    </source>
</evidence>
<proteinExistence type="inferred from homology"/>
<comment type="subunit">
    <text evidence="3">Homodimer.</text>
</comment>
<dbReference type="AlphaFoldDB" id="A0A0P9TTR4"/>
<dbReference type="Gene3D" id="3.40.50.1360">
    <property type="match status" value="1"/>
</dbReference>
<dbReference type="GO" id="GO:0004751">
    <property type="term" value="F:ribose-5-phosphate isomerase activity"/>
    <property type="evidence" value="ECO:0007669"/>
    <property type="project" value="UniProtKB-UniRule"/>
</dbReference>
<evidence type="ECO:0000313" key="4">
    <source>
        <dbReference type="EMBL" id="RMP18142.1"/>
    </source>
</evidence>
<dbReference type="Proteomes" id="UP000267908">
    <property type="component" value="Unassembled WGS sequence"/>
</dbReference>
<dbReference type="Pfam" id="PF06026">
    <property type="entry name" value="Rib_5-P_isom_A"/>
    <property type="match status" value="1"/>
</dbReference>
<dbReference type="SUPFAM" id="SSF75445">
    <property type="entry name" value="D-ribose-5-phosphate isomerase (RpiA), lid domain"/>
    <property type="match status" value="1"/>
</dbReference>
<comment type="function">
    <text evidence="3">Catalyzes the reversible conversion of ribose-5-phosphate to ribulose 5-phosphate.</text>
</comment>
<dbReference type="FunFam" id="3.40.50.1360:FF:000001">
    <property type="entry name" value="Ribose-5-phosphate isomerase A"/>
    <property type="match status" value="1"/>
</dbReference>
<dbReference type="Gene3D" id="3.30.70.260">
    <property type="match status" value="1"/>
</dbReference>
<dbReference type="PANTHER" id="PTHR11934:SF0">
    <property type="entry name" value="RIBOSE-5-PHOSPHATE ISOMERASE"/>
    <property type="match status" value="1"/>
</dbReference>
<feature type="binding site" evidence="3">
    <location>
        <begin position="151"/>
        <end position="154"/>
    </location>
    <ligand>
        <name>substrate</name>
    </ligand>
</feature>
<protein>
    <recommendedName>
        <fullName evidence="3">Ribose-5-phosphate isomerase A</fullName>
        <ecNumber evidence="3">5.3.1.6</ecNumber>
    </recommendedName>
    <alternativeName>
        <fullName evidence="3">Phosphoriboisomerase A</fullName>
        <shortName evidence="3">PRI</shortName>
    </alternativeName>
</protein>
<dbReference type="GO" id="GO:0005829">
    <property type="term" value="C:cytosol"/>
    <property type="evidence" value="ECO:0007669"/>
    <property type="project" value="TreeGrafter"/>
</dbReference>
<dbReference type="SUPFAM" id="SSF100950">
    <property type="entry name" value="NagB/RpiA/CoA transferase-like"/>
    <property type="match status" value="1"/>
</dbReference>
<dbReference type="HAMAP" id="MF_00170">
    <property type="entry name" value="Rib_5P_isom_A"/>
    <property type="match status" value="1"/>
</dbReference>
<reference evidence="4 5" key="1">
    <citation type="submission" date="2018-08" db="EMBL/GenBank/DDBJ databases">
        <title>Recombination of ecologically and evolutionarily significant loci maintains genetic cohesion in the Pseudomonas syringae species complex.</title>
        <authorList>
            <person name="Dillon M."/>
            <person name="Thakur S."/>
            <person name="Almeida R.N.D."/>
            <person name="Weir B.S."/>
            <person name="Guttman D.S."/>
        </authorList>
    </citation>
    <scope>NUCLEOTIDE SEQUENCE [LARGE SCALE GENOMIC DNA]</scope>
    <source>
        <strain evidence="4 5">ICMP 4330</strain>
    </source>
</reference>
<comment type="caution">
    <text evidence="4">The sequence shown here is derived from an EMBL/GenBank/DDBJ whole genome shotgun (WGS) entry which is preliminary data.</text>
</comment>
<dbReference type="EMBL" id="RBQG01000035">
    <property type="protein sequence ID" value="RMP18142.1"/>
    <property type="molecule type" value="Genomic_DNA"/>
</dbReference>
<dbReference type="InterPro" id="IPR037171">
    <property type="entry name" value="NagB/RpiA_transferase-like"/>
</dbReference>
<name>A0A0P9TTR4_9PSED</name>
<evidence type="ECO:0000313" key="5">
    <source>
        <dbReference type="Proteomes" id="UP000267908"/>
    </source>
</evidence>
<evidence type="ECO:0000256" key="3">
    <source>
        <dbReference type="HAMAP-Rule" id="MF_00170"/>
    </source>
</evidence>
<dbReference type="CDD" id="cd01398">
    <property type="entry name" value="RPI_A"/>
    <property type="match status" value="1"/>
</dbReference>
<dbReference type="GO" id="GO:0009052">
    <property type="term" value="P:pentose-phosphate shunt, non-oxidative branch"/>
    <property type="evidence" value="ECO:0007669"/>
    <property type="project" value="UniProtKB-UniRule"/>
</dbReference>
<sequence length="289" mass="30716">MRIFLTYCSSIGAASLTKRARSGSLPCVLKDDHTNDKALRCSRRYNAGRFASPYPSFIYIRHRGARMTQDQLKQAVAQAAVDFILPKLDDKSIVGVGTGSTANCFIDALAKHKGAFDGAVASSEATAARLKGHGIPVYELNTVSDLEFYVDGADESDEHLNLIKGGGAALTREKIVAAVAKTFICIADGSKLVPVLGAFPLPVEVVPMARSHVARQLVKLGGDPVYREGVLTDNGNIIIDVHNMSITNPVELEASINAIVGVVTNGLFAARPADLLLLGTAEGVKTLTR</sequence>
<dbReference type="GO" id="GO:0006014">
    <property type="term" value="P:D-ribose metabolic process"/>
    <property type="evidence" value="ECO:0007669"/>
    <property type="project" value="TreeGrafter"/>
</dbReference>